<keyword evidence="2" id="KW-1185">Reference proteome</keyword>
<dbReference type="EMBL" id="CM042010">
    <property type="protein sequence ID" value="KAI3782811.1"/>
    <property type="molecule type" value="Genomic_DNA"/>
</dbReference>
<name>A0ACB9GHX6_CICIN</name>
<accession>A0ACB9GHX6</accession>
<evidence type="ECO:0000313" key="2">
    <source>
        <dbReference type="Proteomes" id="UP001055811"/>
    </source>
</evidence>
<comment type="caution">
    <text evidence="1">The sequence shown here is derived from an EMBL/GenBank/DDBJ whole genome shotgun (WGS) entry which is preliminary data.</text>
</comment>
<protein>
    <submittedName>
        <fullName evidence="1">Uncharacterized protein</fullName>
    </submittedName>
</protein>
<proteinExistence type="predicted"/>
<reference evidence="1 2" key="2">
    <citation type="journal article" date="2022" name="Mol. Ecol. Resour.">
        <title>The genomes of chicory, endive, great burdock and yacon provide insights into Asteraceae paleo-polyploidization history and plant inulin production.</title>
        <authorList>
            <person name="Fan W."/>
            <person name="Wang S."/>
            <person name="Wang H."/>
            <person name="Wang A."/>
            <person name="Jiang F."/>
            <person name="Liu H."/>
            <person name="Zhao H."/>
            <person name="Xu D."/>
            <person name="Zhang Y."/>
        </authorList>
    </citation>
    <scope>NUCLEOTIDE SEQUENCE [LARGE SCALE GENOMIC DNA]</scope>
    <source>
        <strain evidence="2">cv. Punajuju</strain>
        <tissue evidence="1">Leaves</tissue>
    </source>
</reference>
<organism evidence="1 2">
    <name type="scientific">Cichorium intybus</name>
    <name type="common">Chicory</name>
    <dbReference type="NCBI Taxonomy" id="13427"/>
    <lineage>
        <taxon>Eukaryota</taxon>
        <taxon>Viridiplantae</taxon>
        <taxon>Streptophyta</taxon>
        <taxon>Embryophyta</taxon>
        <taxon>Tracheophyta</taxon>
        <taxon>Spermatophyta</taxon>
        <taxon>Magnoliopsida</taxon>
        <taxon>eudicotyledons</taxon>
        <taxon>Gunneridae</taxon>
        <taxon>Pentapetalae</taxon>
        <taxon>asterids</taxon>
        <taxon>campanulids</taxon>
        <taxon>Asterales</taxon>
        <taxon>Asteraceae</taxon>
        <taxon>Cichorioideae</taxon>
        <taxon>Cichorieae</taxon>
        <taxon>Cichoriinae</taxon>
        <taxon>Cichorium</taxon>
    </lineage>
</organism>
<evidence type="ECO:0000313" key="1">
    <source>
        <dbReference type="EMBL" id="KAI3782811.1"/>
    </source>
</evidence>
<reference evidence="2" key="1">
    <citation type="journal article" date="2022" name="Mol. Ecol. Resour.">
        <title>The genomes of chicory, endive, great burdock and yacon provide insights into Asteraceae palaeo-polyploidization history and plant inulin production.</title>
        <authorList>
            <person name="Fan W."/>
            <person name="Wang S."/>
            <person name="Wang H."/>
            <person name="Wang A."/>
            <person name="Jiang F."/>
            <person name="Liu H."/>
            <person name="Zhao H."/>
            <person name="Xu D."/>
            <person name="Zhang Y."/>
        </authorList>
    </citation>
    <scope>NUCLEOTIDE SEQUENCE [LARGE SCALE GENOMIC DNA]</scope>
    <source>
        <strain evidence="2">cv. Punajuju</strain>
    </source>
</reference>
<sequence length="910" mass="102199">MLHKSFKPAKCKTSLKLATSRIKLMRNKKGVQINQMKRDLAQLLETGQDRTARIRVEHVIREEKMVAAYDLVEIYCELIVARMPIIESQKTCPIDLKEAVTSVIFAAPRCSDISELADIKKQFTAKYGKEFVSAALELRPESGVSRMLVEKLSAVAPDVQSKVKVLTAVAKEHNINWEPTLFEEKESKPPNDLLNGPTNFENASMANIDPPKIQPSNSNQVHTHEKKRDPPLDFAEQNRRYVVDNGVGTSSSGITSERMETRDDGQNWNMGFKDATSAAEAAAESAERAAMAARAAAQFASHEKIPTRDETPHVSSLSGSISEDNSKASYGSLSHDRKSKIPNQQKYQSEHEQKDNERFHEANTRSSKSNLFKESKTVLESGKNESFSGDRKPMTMKQQTDQNEHEQKETDGFHIRSSRPASFIETKTELESGKKEGFESENINLFAEEMIKKQPRIHCSSSGDDEVVSDDRDVGKRSVVGNPFAVVDKRNIFSESIRTESDVDDRRDDEAVFDDDGGPKFDTGFEYDEVDAHIWSPKRNESIKVEHTSSQAHVFSESHSFGQHSMKSMESVPASFDHSDGPDSESESEFNGNKKSTSNVHDVFSTNPEPSRKSRIELNDLVEGESSSVYDHEVEEKRQPSRQSSSILPKEHELKKESYDTLEDNNNKDSFYQSNDSDTGIELKFDTLTGGLRNKGGVLRFPPYTKNSATDTSILSKKSIKESFMADKKPSVSVSSSESDSDDHSDEFPKQRILSPVTFFDDEEGPASDKKISKQVSSLRPELSRRTRGSPSVPRVDPEPKTVISSFSKPSWKSHSDEIPAQRRSYARKTEESDSGIEVEEKPRVNHSVKTTKKEAVEMMKEPPRDGDKLGKIETVKTENVVKKPSYVHPKLPDYDTFAARLQSLRDEHK</sequence>
<gene>
    <name evidence="1" type="ORF">L2E82_12868</name>
</gene>
<dbReference type="Proteomes" id="UP001055811">
    <property type="component" value="Linkage Group LG02"/>
</dbReference>